<dbReference type="STRING" id="1123243.SAMN02745190_00492"/>
<organism evidence="2 3">
    <name type="scientific">Schwartzia succinivorans DSM 10502</name>
    <dbReference type="NCBI Taxonomy" id="1123243"/>
    <lineage>
        <taxon>Bacteria</taxon>
        <taxon>Bacillati</taxon>
        <taxon>Bacillota</taxon>
        <taxon>Negativicutes</taxon>
        <taxon>Selenomonadales</taxon>
        <taxon>Selenomonadaceae</taxon>
        <taxon>Schwartzia</taxon>
    </lineage>
</organism>
<feature type="transmembrane region" description="Helical" evidence="1">
    <location>
        <begin position="75"/>
        <end position="93"/>
    </location>
</feature>
<feature type="transmembrane region" description="Helical" evidence="1">
    <location>
        <begin position="6"/>
        <end position="26"/>
    </location>
</feature>
<keyword evidence="3" id="KW-1185">Reference proteome</keyword>
<dbReference type="AlphaFoldDB" id="A0A1M4TIZ8"/>
<feature type="transmembrane region" description="Helical" evidence="1">
    <location>
        <begin position="38"/>
        <end position="55"/>
    </location>
</feature>
<accession>A0A1M4TIZ8</accession>
<evidence type="ECO:0000313" key="3">
    <source>
        <dbReference type="Proteomes" id="UP000184404"/>
    </source>
</evidence>
<gene>
    <name evidence="2" type="ORF">SAMN02745190_00492</name>
</gene>
<sequence length="104" mass="12135">MESGEAFWWGALYAVPLWLMGFLYIIPMWRLGKASLKFYLFTSFEIFWVINYFGVWAVQDELHWRATFVEPVIKYGAAVGAVFFAVWGIYALMRRSKTCGEKGE</sequence>
<dbReference type="EMBL" id="FQUG01000002">
    <property type="protein sequence ID" value="SHE44257.1"/>
    <property type="molecule type" value="Genomic_DNA"/>
</dbReference>
<protein>
    <submittedName>
        <fullName evidence="2">Uncharacterized protein</fullName>
    </submittedName>
</protein>
<evidence type="ECO:0000256" key="1">
    <source>
        <dbReference type="SAM" id="Phobius"/>
    </source>
</evidence>
<evidence type="ECO:0000313" key="2">
    <source>
        <dbReference type="EMBL" id="SHE44257.1"/>
    </source>
</evidence>
<keyword evidence="1" id="KW-1133">Transmembrane helix</keyword>
<dbReference type="Proteomes" id="UP000184404">
    <property type="component" value="Unassembled WGS sequence"/>
</dbReference>
<reference evidence="2 3" key="1">
    <citation type="submission" date="2016-11" db="EMBL/GenBank/DDBJ databases">
        <authorList>
            <person name="Jaros S."/>
            <person name="Januszkiewicz K."/>
            <person name="Wedrychowicz H."/>
        </authorList>
    </citation>
    <scope>NUCLEOTIDE SEQUENCE [LARGE SCALE GENOMIC DNA]</scope>
    <source>
        <strain evidence="2 3">DSM 10502</strain>
    </source>
</reference>
<keyword evidence="1" id="KW-0812">Transmembrane</keyword>
<keyword evidence="1" id="KW-0472">Membrane</keyword>
<name>A0A1M4TIZ8_9FIRM</name>
<proteinExistence type="predicted"/>